<keyword evidence="11" id="KW-1185">Reference proteome</keyword>
<evidence type="ECO:0000259" key="9">
    <source>
        <dbReference type="PROSITE" id="PS50268"/>
    </source>
</evidence>
<evidence type="ECO:0000256" key="1">
    <source>
        <dbReference type="ARBA" id="ARBA00004370"/>
    </source>
</evidence>
<feature type="compositionally biased region" description="Polar residues" evidence="6">
    <location>
        <begin position="836"/>
        <end position="849"/>
    </location>
</feature>
<accession>A0AAV6GJJ6</accession>
<dbReference type="PANTHER" id="PTHR24027:SF431">
    <property type="entry name" value="CADHERIN-RELATED FAMILY MEMBER 5-LIKE ISOFORM X1"/>
    <property type="match status" value="1"/>
</dbReference>
<feature type="domain" description="Cadherin" evidence="9">
    <location>
        <begin position="135"/>
        <end position="239"/>
    </location>
</feature>
<dbReference type="Gene3D" id="2.60.40.60">
    <property type="entry name" value="Cadherins"/>
    <property type="match status" value="4"/>
</dbReference>
<dbReference type="GO" id="GO:0000902">
    <property type="term" value="P:cell morphogenesis"/>
    <property type="evidence" value="ECO:0007669"/>
    <property type="project" value="TreeGrafter"/>
</dbReference>
<feature type="region of interest" description="Disordered" evidence="6">
    <location>
        <begin position="654"/>
        <end position="1028"/>
    </location>
</feature>
<dbReference type="Pfam" id="PF00028">
    <property type="entry name" value="Cadherin"/>
    <property type="match status" value="1"/>
</dbReference>
<feature type="compositionally biased region" description="Basic and acidic residues" evidence="6">
    <location>
        <begin position="819"/>
        <end position="835"/>
    </location>
</feature>
<evidence type="ECO:0000256" key="5">
    <source>
        <dbReference type="PROSITE-ProRule" id="PRU00043"/>
    </source>
</evidence>
<dbReference type="PROSITE" id="PS50268">
    <property type="entry name" value="CADHERIN_2"/>
    <property type="match status" value="4"/>
</dbReference>
<dbReference type="GO" id="GO:0005509">
    <property type="term" value="F:calcium ion binding"/>
    <property type="evidence" value="ECO:0007669"/>
    <property type="project" value="UniProtKB-UniRule"/>
</dbReference>
<dbReference type="EMBL" id="JADWDJ010000011">
    <property type="protein sequence ID" value="KAG5273976.1"/>
    <property type="molecule type" value="Genomic_DNA"/>
</dbReference>
<feature type="compositionally biased region" description="Acidic residues" evidence="6">
    <location>
        <begin position="997"/>
        <end position="1006"/>
    </location>
</feature>
<dbReference type="CDD" id="cd11304">
    <property type="entry name" value="Cadherin_repeat"/>
    <property type="match status" value="2"/>
</dbReference>
<dbReference type="InterPro" id="IPR039808">
    <property type="entry name" value="Cadherin"/>
</dbReference>
<evidence type="ECO:0000256" key="3">
    <source>
        <dbReference type="ARBA" id="ARBA00022837"/>
    </source>
</evidence>
<feature type="compositionally biased region" description="Low complexity" evidence="6">
    <location>
        <begin position="929"/>
        <end position="938"/>
    </location>
</feature>
<keyword evidence="8" id="KW-0732">Signal</keyword>
<organism evidence="10 11">
    <name type="scientific">Alosa alosa</name>
    <name type="common">allis shad</name>
    <dbReference type="NCBI Taxonomy" id="278164"/>
    <lineage>
        <taxon>Eukaryota</taxon>
        <taxon>Metazoa</taxon>
        <taxon>Chordata</taxon>
        <taxon>Craniata</taxon>
        <taxon>Vertebrata</taxon>
        <taxon>Euteleostomi</taxon>
        <taxon>Actinopterygii</taxon>
        <taxon>Neopterygii</taxon>
        <taxon>Teleostei</taxon>
        <taxon>Clupei</taxon>
        <taxon>Clupeiformes</taxon>
        <taxon>Clupeoidei</taxon>
        <taxon>Clupeidae</taxon>
        <taxon>Alosa</taxon>
    </lineage>
</organism>
<feature type="domain" description="Cadherin" evidence="9">
    <location>
        <begin position="255"/>
        <end position="331"/>
    </location>
</feature>
<dbReference type="GO" id="GO:0034332">
    <property type="term" value="P:adherens junction organization"/>
    <property type="evidence" value="ECO:0007669"/>
    <property type="project" value="TreeGrafter"/>
</dbReference>
<dbReference type="SUPFAM" id="SSF49313">
    <property type="entry name" value="Cadherin-like"/>
    <property type="match status" value="3"/>
</dbReference>
<gene>
    <name evidence="10" type="ORF">AALO_G00157820</name>
</gene>
<feature type="compositionally biased region" description="Polar residues" evidence="6">
    <location>
        <begin position="674"/>
        <end position="728"/>
    </location>
</feature>
<evidence type="ECO:0000256" key="2">
    <source>
        <dbReference type="ARBA" id="ARBA00022737"/>
    </source>
</evidence>
<evidence type="ECO:0000256" key="7">
    <source>
        <dbReference type="SAM" id="Phobius"/>
    </source>
</evidence>
<evidence type="ECO:0000313" key="10">
    <source>
        <dbReference type="EMBL" id="KAG5273976.1"/>
    </source>
</evidence>
<protein>
    <recommendedName>
        <fullName evidence="9">Cadherin domain-containing protein</fullName>
    </recommendedName>
</protein>
<dbReference type="GO" id="GO:0044331">
    <property type="term" value="P:cell-cell adhesion mediated by cadherin"/>
    <property type="evidence" value="ECO:0007669"/>
    <property type="project" value="TreeGrafter"/>
</dbReference>
<feature type="region of interest" description="Disordered" evidence="6">
    <location>
        <begin position="501"/>
        <end position="523"/>
    </location>
</feature>
<keyword evidence="3 5" id="KW-0106">Calcium</keyword>
<dbReference type="GO" id="GO:0008013">
    <property type="term" value="F:beta-catenin binding"/>
    <property type="evidence" value="ECO:0007669"/>
    <property type="project" value="TreeGrafter"/>
</dbReference>
<keyword evidence="7" id="KW-0812">Transmembrane</keyword>
<comment type="subcellular location">
    <subcellularLocation>
        <location evidence="1">Membrane</location>
    </subcellularLocation>
</comment>
<keyword evidence="2" id="KW-0677">Repeat</keyword>
<evidence type="ECO:0000256" key="4">
    <source>
        <dbReference type="ARBA" id="ARBA00023136"/>
    </source>
</evidence>
<dbReference type="SMART" id="SM00112">
    <property type="entry name" value="CA"/>
    <property type="match status" value="3"/>
</dbReference>
<dbReference type="PRINTS" id="PR00205">
    <property type="entry name" value="CADHERIN"/>
</dbReference>
<evidence type="ECO:0000256" key="6">
    <source>
        <dbReference type="SAM" id="MobiDB-lite"/>
    </source>
</evidence>
<feature type="domain" description="Cadherin" evidence="9">
    <location>
        <begin position="349"/>
        <end position="457"/>
    </location>
</feature>
<sequence length="1028" mass="111011">MLLLSGVLLLCKLLLLVITNYNAAATLCFGGQDVFTSVRENSPAGTLVANLSIEGDPETNEISLELTGDDADWFYLEEKSLRLNTTLDQVLDREIHGSVLKAAVSCYENDTIQVSEYGIMVEILNENDNEPVFLEKTLQARNISELTAVNSVVFALRATDADGDTIIYKIDDSSPDAEYFKIDLPNSGQVLLNKPLDYESKIELHLRVFALEMNTKEHLNTTATLVVHVQDGDDHYPQFLPCAILPLSGGVHVCANPVYTTNITERDKDTVLDFYPGPVHAVDGDEGLNTPVVYSILSGADNGRFLINCTTGEITLTRPAAQVDDLKKYSVATAIVRVVAENRFPPQFQRLEYRAFVTETTSPASFVLTYGNELLILHATDQDFPNGMNPKIQYSLETETDLFSITKEGFLIARGNQPPPPYTHQLEVLATDLESGDVAKASISVTVLHRGQPVPHSPLGEDPHYGQGSPGRAVGVMGLCLILLGGAVCVLVRWLRRRKRRQDPADRASVAQGKHPNVVNHGRPVPLLDEVALHSEVLGNTDASQSSLHGRAGVYTITSNSTTCAAATTTTTTTTPGSSAIRSNGKASEKPISKAVSFHDEVIIRAPDEVCEDVRDGGVNAHAVRVVNTHTTRGASTHSDKGATDIPLVSTSTASVKEEKYKAKDLAPPLSKSDAISTISSESRLASQSINQGDTTKAEPQTIINQGQPDQSNLEQSVPESTTQSSNHRPNKPDKSMPDDPTSVESKSDVANPDRLTLATAEAEPSQEKRNLSPITESPCESPPQTSQDQASAEDKNQDPPQVHTRQKEESKPEEEESKPEQEESKPEEATRDESQQSASHTDDQTLPTRETDVAKGPGNNAEVQHKDSAEETCTNIPEPSTDAVELAGPSTPIPEPDSMTSFIHTQDEILTQNAKPSTGPSSEERTADLNTGTTTDTSRTESEVDAAVVDDSNQGGDLTEPGAGESGEANVKTQAADAASQERKIVPDIIITGTTDPEDEMDDTEEKFTKITNLDDDVTDVTSTDGQ</sequence>
<name>A0AAV6GJJ6_9TELE</name>
<feature type="domain" description="Cadherin" evidence="9">
    <location>
        <begin position="37"/>
        <end position="133"/>
    </location>
</feature>
<dbReference type="InterPro" id="IPR002126">
    <property type="entry name" value="Cadherin-like_dom"/>
</dbReference>
<dbReference type="InterPro" id="IPR015919">
    <property type="entry name" value="Cadherin-like_sf"/>
</dbReference>
<dbReference type="GO" id="GO:0007043">
    <property type="term" value="P:cell-cell junction assembly"/>
    <property type="evidence" value="ECO:0007669"/>
    <property type="project" value="TreeGrafter"/>
</dbReference>
<feature type="compositionally biased region" description="Basic and acidic residues" evidence="6">
    <location>
        <begin position="656"/>
        <end position="665"/>
    </location>
</feature>
<dbReference type="GO" id="GO:0005912">
    <property type="term" value="C:adherens junction"/>
    <property type="evidence" value="ECO:0007669"/>
    <property type="project" value="TreeGrafter"/>
</dbReference>
<feature type="compositionally biased region" description="Polar residues" evidence="6">
    <location>
        <begin position="899"/>
        <end position="922"/>
    </location>
</feature>
<dbReference type="GO" id="GO:0016342">
    <property type="term" value="C:catenin complex"/>
    <property type="evidence" value="ECO:0007669"/>
    <property type="project" value="TreeGrafter"/>
</dbReference>
<keyword evidence="7" id="KW-1133">Transmembrane helix</keyword>
<dbReference type="AlphaFoldDB" id="A0AAV6GJJ6"/>
<evidence type="ECO:0000256" key="8">
    <source>
        <dbReference type="SAM" id="SignalP"/>
    </source>
</evidence>
<dbReference type="GO" id="GO:0045296">
    <property type="term" value="F:cadherin binding"/>
    <property type="evidence" value="ECO:0007669"/>
    <property type="project" value="TreeGrafter"/>
</dbReference>
<reference evidence="10" key="1">
    <citation type="submission" date="2020-10" db="EMBL/GenBank/DDBJ databases">
        <title>Chromosome-scale genome assembly of the Allis shad, Alosa alosa.</title>
        <authorList>
            <person name="Margot Z."/>
            <person name="Christophe K."/>
            <person name="Cabau C."/>
            <person name="Louis A."/>
            <person name="Berthelot C."/>
            <person name="Parey E."/>
            <person name="Roest Crollius H."/>
            <person name="Montfort J."/>
            <person name="Robinson-Rechavi M."/>
            <person name="Bucao C."/>
            <person name="Bouchez O."/>
            <person name="Gislard M."/>
            <person name="Lluch J."/>
            <person name="Milhes M."/>
            <person name="Lampietro C."/>
            <person name="Lopez Roques C."/>
            <person name="Donnadieu C."/>
            <person name="Braasch I."/>
            <person name="Desvignes T."/>
            <person name="Postlethwait J."/>
            <person name="Bobe J."/>
            <person name="Guiguen Y."/>
        </authorList>
    </citation>
    <scope>NUCLEOTIDE SEQUENCE</scope>
    <source>
        <strain evidence="10">M-15738</strain>
        <tissue evidence="10">Blood</tissue>
    </source>
</reference>
<dbReference type="Proteomes" id="UP000823561">
    <property type="component" value="Chromosome 11"/>
</dbReference>
<feature type="signal peptide" evidence="8">
    <location>
        <begin position="1"/>
        <end position="25"/>
    </location>
</feature>
<dbReference type="GO" id="GO:0007156">
    <property type="term" value="P:homophilic cell adhesion via plasma membrane adhesion molecules"/>
    <property type="evidence" value="ECO:0007669"/>
    <property type="project" value="InterPro"/>
</dbReference>
<feature type="chain" id="PRO_5043786860" description="Cadherin domain-containing protein" evidence="8">
    <location>
        <begin position="26"/>
        <end position="1028"/>
    </location>
</feature>
<dbReference type="PANTHER" id="PTHR24027">
    <property type="entry name" value="CADHERIN-23"/>
    <property type="match status" value="1"/>
</dbReference>
<feature type="transmembrane region" description="Helical" evidence="7">
    <location>
        <begin position="473"/>
        <end position="495"/>
    </location>
</feature>
<evidence type="ECO:0000313" key="11">
    <source>
        <dbReference type="Proteomes" id="UP000823561"/>
    </source>
</evidence>
<keyword evidence="4 7" id="KW-0472">Membrane</keyword>
<proteinExistence type="predicted"/>
<comment type="caution">
    <text evidence="10">The sequence shown here is derived from an EMBL/GenBank/DDBJ whole genome shotgun (WGS) entry which is preliminary data.</text>
</comment>
<dbReference type="GO" id="GO:0016339">
    <property type="term" value="P:calcium-dependent cell-cell adhesion via plasma membrane cell adhesion molecules"/>
    <property type="evidence" value="ECO:0007669"/>
    <property type="project" value="TreeGrafter"/>
</dbReference>
<dbReference type="GO" id="GO:0016477">
    <property type="term" value="P:cell migration"/>
    <property type="evidence" value="ECO:0007669"/>
    <property type="project" value="TreeGrafter"/>
</dbReference>